<reference evidence="2" key="1">
    <citation type="submission" date="2017-09" db="EMBL/GenBank/DDBJ databases">
        <title>Depth-based differentiation of microbial function through sediment-hosted aquifers and enrichment of novel symbionts in the deep terrestrial subsurface.</title>
        <authorList>
            <person name="Probst A.J."/>
            <person name="Ladd B."/>
            <person name="Jarett J.K."/>
            <person name="Geller-Mcgrath D.E."/>
            <person name="Sieber C.M.K."/>
            <person name="Emerson J.B."/>
            <person name="Anantharaman K."/>
            <person name="Thomas B.C."/>
            <person name="Malmstrom R."/>
            <person name="Stieglmeier M."/>
            <person name="Klingl A."/>
            <person name="Woyke T."/>
            <person name="Ryan C.M."/>
            <person name="Banfield J.F."/>
        </authorList>
    </citation>
    <scope>NUCLEOTIDE SEQUENCE [LARGE SCALE GENOMIC DNA]</scope>
</reference>
<evidence type="ECO:0000313" key="1">
    <source>
        <dbReference type="EMBL" id="PIS40780.1"/>
    </source>
</evidence>
<dbReference type="Proteomes" id="UP000236845">
    <property type="component" value="Unassembled WGS sequence"/>
</dbReference>
<comment type="caution">
    <text evidence="1">The sequence shown here is derived from an EMBL/GenBank/DDBJ whole genome shotgun (WGS) entry which is preliminary data.</text>
</comment>
<accession>A0A2H0YQP1</accession>
<organism evidence="1 2">
    <name type="scientific">Candidatus Kerfeldbacteria bacterium CG08_land_8_20_14_0_20_43_14</name>
    <dbReference type="NCBI Taxonomy" id="2014246"/>
    <lineage>
        <taxon>Bacteria</taxon>
        <taxon>Candidatus Kerfeldiibacteriota</taxon>
    </lineage>
</organism>
<dbReference type="Gene3D" id="3.90.79.10">
    <property type="entry name" value="Nucleoside Triphosphate Pyrophosphohydrolase"/>
    <property type="match status" value="1"/>
</dbReference>
<protein>
    <recommendedName>
        <fullName evidence="3">Nudix hydrolase domain-containing protein</fullName>
    </recommendedName>
</protein>
<evidence type="ECO:0008006" key="3">
    <source>
        <dbReference type="Google" id="ProtNLM"/>
    </source>
</evidence>
<sequence>MTLKLSVPNEIVLVYNVNGAINDVEPETMSVSTKYLDLEVQLTESTDGKIETWSTVTTRPAFEIAFLKKEDGQLYVVLMNKRRKATDLPLTKLPGGYLPDGGNTQVNMQEKVLRDTGISFEPLSLRYLGKVIGHPEIHTPIALYYTADWRKTGKPCPGVEIFEVPFETAVDLATDGEIENDSSFSVIMRLFVLNQKGMLIVHI</sequence>
<dbReference type="SUPFAM" id="SSF55811">
    <property type="entry name" value="Nudix"/>
    <property type="match status" value="1"/>
</dbReference>
<dbReference type="InterPro" id="IPR015797">
    <property type="entry name" value="NUDIX_hydrolase-like_dom_sf"/>
</dbReference>
<dbReference type="AlphaFoldDB" id="A0A2H0YQP1"/>
<gene>
    <name evidence="1" type="ORF">COT26_01500</name>
</gene>
<evidence type="ECO:0000313" key="2">
    <source>
        <dbReference type="Proteomes" id="UP000236845"/>
    </source>
</evidence>
<name>A0A2H0YQP1_9BACT</name>
<dbReference type="EMBL" id="PEXW01000031">
    <property type="protein sequence ID" value="PIS40780.1"/>
    <property type="molecule type" value="Genomic_DNA"/>
</dbReference>
<proteinExistence type="predicted"/>